<dbReference type="AlphaFoldDB" id="A0A0F9RD26"/>
<feature type="transmembrane region" description="Helical" evidence="1">
    <location>
        <begin position="252"/>
        <end position="272"/>
    </location>
</feature>
<feature type="transmembrane region" description="Helical" evidence="1">
    <location>
        <begin position="184"/>
        <end position="205"/>
    </location>
</feature>
<dbReference type="Pfam" id="PF13795">
    <property type="entry name" value="HupE_UreJ_2"/>
    <property type="match status" value="1"/>
</dbReference>
<dbReference type="InterPro" id="IPR032809">
    <property type="entry name" value="Put_HupE_UreJ"/>
</dbReference>
<dbReference type="EMBL" id="LAZR01001005">
    <property type="protein sequence ID" value="KKN52759.1"/>
    <property type="molecule type" value="Genomic_DNA"/>
</dbReference>
<accession>A0A0F9RD26</accession>
<evidence type="ECO:0000256" key="1">
    <source>
        <dbReference type="SAM" id="Phobius"/>
    </source>
</evidence>
<dbReference type="InterPro" id="IPR018247">
    <property type="entry name" value="EF_Hand_1_Ca_BS"/>
</dbReference>
<evidence type="ECO:0000313" key="2">
    <source>
        <dbReference type="EMBL" id="KKN52759.1"/>
    </source>
</evidence>
<organism evidence="2">
    <name type="scientific">marine sediment metagenome</name>
    <dbReference type="NCBI Taxonomy" id="412755"/>
    <lineage>
        <taxon>unclassified sequences</taxon>
        <taxon>metagenomes</taxon>
        <taxon>ecological metagenomes</taxon>
    </lineage>
</organism>
<sequence>MTRIVSILLLVLFVCGSAHAHKASDSFLYWDAANQDSPGRLDIALVDLLGVMVLDSNGDNQVTWGELQDQQSGITEYLASRISMTAGEQNCAMDWRMAGLTQHSDGNYLAMEVKPNCPTESVEEQQLQYNLFFTEDPQHRALVMVRKDGNERLTVLSPGQRSLALADNPGLLQTAKTFLWEGMVHLWIGYDHILFLLALMLPAVLKRKKGRWVSVDSMGSAVKEVALVVTAFTLAHSITLVMATLGWVRFDIAWIETIIALSIVAAAINIVWPFLGGRLYLLGFGFGLIHGFGFASVLSDFLVNTGSLAVALASFNIGVELAQLAIVVVFVPAIFLLRRQWIYQRVILPVGITLIACTGMYWVWDRIPLA</sequence>
<feature type="transmembrane region" description="Helical" evidence="1">
    <location>
        <begin position="225"/>
        <end position="246"/>
    </location>
</feature>
<keyword evidence="1" id="KW-0812">Transmembrane</keyword>
<gene>
    <name evidence="2" type="ORF">LCGC14_0609230</name>
</gene>
<keyword evidence="1" id="KW-1133">Transmembrane helix</keyword>
<keyword evidence="1" id="KW-0472">Membrane</keyword>
<protein>
    <recommendedName>
        <fullName evidence="3">HupE/UreJ family protein</fullName>
    </recommendedName>
</protein>
<reference evidence="2" key="1">
    <citation type="journal article" date="2015" name="Nature">
        <title>Complex archaea that bridge the gap between prokaryotes and eukaryotes.</title>
        <authorList>
            <person name="Spang A."/>
            <person name="Saw J.H."/>
            <person name="Jorgensen S.L."/>
            <person name="Zaremba-Niedzwiedzka K."/>
            <person name="Martijn J."/>
            <person name="Lind A.E."/>
            <person name="van Eijk R."/>
            <person name="Schleper C."/>
            <person name="Guy L."/>
            <person name="Ettema T.J."/>
        </authorList>
    </citation>
    <scope>NUCLEOTIDE SEQUENCE</scope>
</reference>
<evidence type="ECO:0008006" key="3">
    <source>
        <dbReference type="Google" id="ProtNLM"/>
    </source>
</evidence>
<name>A0A0F9RD26_9ZZZZ</name>
<dbReference type="PROSITE" id="PS00018">
    <property type="entry name" value="EF_HAND_1"/>
    <property type="match status" value="1"/>
</dbReference>
<proteinExistence type="predicted"/>
<feature type="transmembrane region" description="Helical" evidence="1">
    <location>
        <begin position="346"/>
        <end position="364"/>
    </location>
</feature>
<comment type="caution">
    <text evidence="2">The sequence shown here is derived from an EMBL/GenBank/DDBJ whole genome shotgun (WGS) entry which is preliminary data.</text>
</comment>
<feature type="transmembrane region" description="Helical" evidence="1">
    <location>
        <begin position="310"/>
        <end position="337"/>
    </location>
</feature>
<feature type="transmembrane region" description="Helical" evidence="1">
    <location>
        <begin position="279"/>
        <end position="298"/>
    </location>
</feature>